<dbReference type="AlphaFoldDB" id="A0A644XHJ6"/>
<comment type="caution">
    <text evidence="1">The sequence shown here is derived from an EMBL/GenBank/DDBJ whole genome shotgun (WGS) entry which is preliminary data.</text>
</comment>
<dbReference type="NCBIfam" id="TIGR00099">
    <property type="entry name" value="Cof-subfamily"/>
    <property type="match status" value="1"/>
</dbReference>
<dbReference type="EC" id="3.1.3.-" evidence="1"/>
<dbReference type="SFLD" id="SFLDS00003">
    <property type="entry name" value="Haloacid_Dehalogenase"/>
    <property type="match status" value="1"/>
</dbReference>
<keyword evidence="1" id="KW-0378">Hydrolase</keyword>
<dbReference type="EMBL" id="VSSQ01002483">
    <property type="protein sequence ID" value="MPM15676.1"/>
    <property type="molecule type" value="Genomic_DNA"/>
</dbReference>
<dbReference type="GO" id="GO:0016791">
    <property type="term" value="F:phosphatase activity"/>
    <property type="evidence" value="ECO:0007669"/>
    <property type="project" value="TreeGrafter"/>
</dbReference>
<dbReference type="PRINTS" id="PR00119">
    <property type="entry name" value="CATATPASE"/>
</dbReference>
<dbReference type="PANTHER" id="PTHR10000">
    <property type="entry name" value="PHOSPHOSERINE PHOSPHATASE"/>
    <property type="match status" value="1"/>
</dbReference>
<dbReference type="SFLD" id="SFLDG01140">
    <property type="entry name" value="C2.B:_Phosphomannomutase_and_P"/>
    <property type="match status" value="1"/>
</dbReference>
<dbReference type="Gene3D" id="3.30.1240.10">
    <property type="match status" value="1"/>
</dbReference>
<dbReference type="NCBIfam" id="TIGR01484">
    <property type="entry name" value="HAD-SF-IIB"/>
    <property type="match status" value="1"/>
</dbReference>
<dbReference type="InterPro" id="IPR036412">
    <property type="entry name" value="HAD-like_sf"/>
</dbReference>
<protein>
    <submittedName>
        <fullName evidence="1">Putative phosphatase</fullName>
        <ecNumber evidence="1">3.1.3.-</ecNumber>
    </submittedName>
</protein>
<name>A0A644XHJ6_9ZZZZ</name>
<evidence type="ECO:0000313" key="1">
    <source>
        <dbReference type="EMBL" id="MPM15676.1"/>
    </source>
</evidence>
<dbReference type="Gene3D" id="3.40.50.1000">
    <property type="entry name" value="HAD superfamily/HAD-like"/>
    <property type="match status" value="1"/>
</dbReference>
<dbReference type="SUPFAM" id="SSF56784">
    <property type="entry name" value="HAD-like"/>
    <property type="match status" value="1"/>
</dbReference>
<accession>A0A644XHJ6</accession>
<dbReference type="SFLD" id="SFLDG01144">
    <property type="entry name" value="C2.B.4:_PGP_Like"/>
    <property type="match status" value="1"/>
</dbReference>
<sequence>MKEPKYKLVCIDLDGTLLTDEKTITKENIETIRKASSLGINICIATGRIYKFVDHIKETLGNKIKVIASNGGIILKEDEVLSFRTLSYEEILRLKNLTKDYNVDIYLNTENEIISEKSIPNTYSYKAINNGLEDRYKVNIVENYPFENLKDDKKYKIVKAICINKEDLNEVKKVRQLLEETNEFEISSAEHHYCEINSKGVSKGKAVEELAKNLKIDIKEVMCIGDGGNDIEMLKRAGISIAMKNGMEDVKSLANYITEDNNNSGVAKAIEKFVLNDFNI</sequence>
<dbReference type="InterPro" id="IPR006379">
    <property type="entry name" value="HAD-SF_hydro_IIB"/>
</dbReference>
<dbReference type="GO" id="GO:0005829">
    <property type="term" value="C:cytosol"/>
    <property type="evidence" value="ECO:0007669"/>
    <property type="project" value="TreeGrafter"/>
</dbReference>
<proteinExistence type="predicted"/>
<dbReference type="GO" id="GO:0000287">
    <property type="term" value="F:magnesium ion binding"/>
    <property type="evidence" value="ECO:0007669"/>
    <property type="project" value="TreeGrafter"/>
</dbReference>
<dbReference type="PROSITE" id="PS01228">
    <property type="entry name" value="COF_1"/>
    <property type="match status" value="1"/>
</dbReference>
<dbReference type="InterPro" id="IPR023214">
    <property type="entry name" value="HAD_sf"/>
</dbReference>
<dbReference type="Pfam" id="PF08282">
    <property type="entry name" value="Hydrolase_3"/>
    <property type="match status" value="1"/>
</dbReference>
<gene>
    <name evidence="1" type="ORF">SDC9_62047</name>
</gene>
<reference evidence="1" key="1">
    <citation type="submission" date="2019-08" db="EMBL/GenBank/DDBJ databases">
        <authorList>
            <person name="Kucharzyk K."/>
            <person name="Murdoch R.W."/>
            <person name="Higgins S."/>
            <person name="Loffler F."/>
        </authorList>
    </citation>
    <scope>NUCLEOTIDE SEQUENCE</scope>
</reference>
<dbReference type="InterPro" id="IPR000150">
    <property type="entry name" value="Cof"/>
</dbReference>
<dbReference type="PANTHER" id="PTHR10000:SF8">
    <property type="entry name" value="HAD SUPERFAMILY HYDROLASE-LIKE, TYPE 3"/>
    <property type="match status" value="1"/>
</dbReference>
<dbReference type="PROSITE" id="PS01229">
    <property type="entry name" value="COF_2"/>
    <property type="match status" value="1"/>
</dbReference>
<organism evidence="1">
    <name type="scientific">bioreactor metagenome</name>
    <dbReference type="NCBI Taxonomy" id="1076179"/>
    <lineage>
        <taxon>unclassified sequences</taxon>
        <taxon>metagenomes</taxon>
        <taxon>ecological metagenomes</taxon>
    </lineage>
</organism>
<dbReference type="CDD" id="cd07516">
    <property type="entry name" value="HAD_Pase"/>
    <property type="match status" value="1"/>
</dbReference>